<comment type="similarity">
    <text evidence="8">Belongs to the MntP (TC 9.B.29) family.</text>
</comment>
<evidence type="ECO:0000256" key="6">
    <source>
        <dbReference type="ARBA" id="ARBA00023136"/>
    </source>
</evidence>
<keyword evidence="1 8" id="KW-0813">Transport</keyword>
<dbReference type="PANTHER" id="PTHR35529:SF1">
    <property type="entry name" value="MANGANESE EFFLUX PUMP MNTP-RELATED"/>
    <property type="match status" value="1"/>
</dbReference>
<accession>A0ABT9FMZ4</accession>
<comment type="caution">
    <text evidence="9">The sequence shown here is derived from an EMBL/GenBank/DDBJ whole genome shotgun (WGS) entry which is preliminary data.</text>
</comment>
<evidence type="ECO:0000256" key="3">
    <source>
        <dbReference type="ARBA" id="ARBA00022692"/>
    </source>
</evidence>
<dbReference type="InterPro" id="IPR022929">
    <property type="entry name" value="Put_MntP"/>
</dbReference>
<comment type="function">
    <text evidence="8">Probably functions as a manganese efflux pump.</text>
</comment>
<keyword evidence="3 8" id="KW-0812">Transmembrane</keyword>
<dbReference type="Pfam" id="PF02659">
    <property type="entry name" value="Mntp"/>
    <property type="match status" value="1"/>
</dbReference>
<sequence>MLEATSHLGQLLTVLILALALGMDAFSLGVAVGMKGVRLNEVLRISTVVALFHMVMPLLGMFTGHFMGEMLGHAASYAAGVLLILLGCHMIYNSIYGNGVQILDYRSTAGVILYSLGVSMDSFSVGVTLGMFRSDLLLTIAVFGAAGGLMSVLGLLLGGRVSRNLGDYGEAIGGAVLFAFGIMFIF</sequence>
<reference evidence="9 10" key="1">
    <citation type="submission" date="2022-10" db="EMBL/GenBank/DDBJ databases">
        <title>Paenibacillus description and whole genome data of maize root bacterial community.</title>
        <authorList>
            <person name="Marton D."/>
            <person name="Farkas M."/>
            <person name="Cserhati M."/>
        </authorList>
    </citation>
    <scope>NUCLEOTIDE SEQUENCE [LARGE SCALE GENOMIC DNA]</scope>
    <source>
        <strain evidence="9 10">P96</strain>
    </source>
</reference>
<keyword evidence="10" id="KW-1185">Reference proteome</keyword>
<name>A0ABT9FMZ4_9BACL</name>
<keyword evidence="2 8" id="KW-1003">Cell membrane</keyword>
<feature type="transmembrane region" description="Helical" evidence="8">
    <location>
        <begin position="136"/>
        <end position="156"/>
    </location>
</feature>
<organism evidence="9 10">
    <name type="scientific">Paenibacillus zeirhizosphaerae</name>
    <dbReference type="NCBI Taxonomy" id="2987519"/>
    <lineage>
        <taxon>Bacteria</taxon>
        <taxon>Bacillati</taxon>
        <taxon>Bacillota</taxon>
        <taxon>Bacilli</taxon>
        <taxon>Bacillales</taxon>
        <taxon>Paenibacillaceae</taxon>
        <taxon>Paenibacillus</taxon>
    </lineage>
</organism>
<dbReference type="RefSeq" id="WP_305753736.1">
    <property type="nucleotide sequence ID" value="NZ_JAPCKK010000011.1"/>
</dbReference>
<feature type="transmembrane region" description="Helical" evidence="8">
    <location>
        <begin position="74"/>
        <end position="92"/>
    </location>
</feature>
<dbReference type="InterPro" id="IPR003810">
    <property type="entry name" value="Mntp/YtaF"/>
</dbReference>
<evidence type="ECO:0000256" key="7">
    <source>
        <dbReference type="ARBA" id="ARBA00023211"/>
    </source>
</evidence>
<dbReference type="HAMAP" id="MF_01521">
    <property type="entry name" value="MntP_pump"/>
    <property type="match status" value="1"/>
</dbReference>
<evidence type="ECO:0000256" key="8">
    <source>
        <dbReference type="HAMAP-Rule" id="MF_01521"/>
    </source>
</evidence>
<evidence type="ECO:0000256" key="5">
    <source>
        <dbReference type="ARBA" id="ARBA00023065"/>
    </source>
</evidence>
<proteinExistence type="inferred from homology"/>
<keyword evidence="7 8" id="KW-0464">Manganese</keyword>
<protein>
    <recommendedName>
        <fullName evidence="8">Putative manganese efflux pump MntP</fullName>
    </recommendedName>
</protein>
<keyword evidence="5 8" id="KW-0406">Ion transport</keyword>
<evidence type="ECO:0000256" key="4">
    <source>
        <dbReference type="ARBA" id="ARBA00022989"/>
    </source>
</evidence>
<evidence type="ECO:0000313" key="10">
    <source>
        <dbReference type="Proteomes" id="UP001241848"/>
    </source>
</evidence>
<gene>
    <name evidence="8" type="primary">mntP</name>
    <name evidence="9" type="ORF">OIN60_04900</name>
</gene>
<dbReference type="PANTHER" id="PTHR35529">
    <property type="entry name" value="MANGANESE EFFLUX PUMP MNTP-RELATED"/>
    <property type="match status" value="1"/>
</dbReference>
<feature type="transmembrane region" description="Helical" evidence="8">
    <location>
        <begin position="168"/>
        <end position="185"/>
    </location>
</feature>
<evidence type="ECO:0000313" key="9">
    <source>
        <dbReference type="EMBL" id="MDP4096106.1"/>
    </source>
</evidence>
<dbReference type="Proteomes" id="UP001241848">
    <property type="component" value="Unassembled WGS sequence"/>
</dbReference>
<feature type="transmembrane region" description="Helical" evidence="8">
    <location>
        <begin position="112"/>
        <end position="129"/>
    </location>
</feature>
<comment type="subcellular location">
    <subcellularLocation>
        <location evidence="8">Cell membrane</location>
        <topology evidence="8">Multi-pass membrane protein</topology>
    </subcellularLocation>
</comment>
<keyword evidence="4 8" id="KW-1133">Transmembrane helix</keyword>
<dbReference type="EMBL" id="JAPCKK010000011">
    <property type="protein sequence ID" value="MDP4096106.1"/>
    <property type="molecule type" value="Genomic_DNA"/>
</dbReference>
<feature type="transmembrane region" description="Helical" evidence="8">
    <location>
        <begin position="45"/>
        <end position="62"/>
    </location>
</feature>
<evidence type="ECO:0000256" key="1">
    <source>
        <dbReference type="ARBA" id="ARBA00022448"/>
    </source>
</evidence>
<keyword evidence="6 8" id="KW-0472">Membrane</keyword>
<evidence type="ECO:0000256" key="2">
    <source>
        <dbReference type="ARBA" id="ARBA00022475"/>
    </source>
</evidence>